<feature type="domain" description="BAH" evidence="5">
    <location>
        <begin position="538"/>
        <end position="663"/>
    </location>
</feature>
<feature type="domain" description="Integrase catalytic" evidence="4">
    <location>
        <begin position="188"/>
        <end position="276"/>
    </location>
</feature>
<evidence type="ECO:0000313" key="6">
    <source>
        <dbReference type="EMBL" id="KAE8675530.1"/>
    </source>
</evidence>
<dbReference type="GO" id="GO:0015074">
    <property type="term" value="P:DNA integration"/>
    <property type="evidence" value="ECO:0007669"/>
    <property type="project" value="InterPro"/>
</dbReference>
<organism evidence="6 7">
    <name type="scientific">Hibiscus syriacus</name>
    <name type="common">Rose of Sharon</name>
    <dbReference type="NCBI Taxonomy" id="106335"/>
    <lineage>
        <taxon>Eukaryota</taxon>
        <taxon>Viridiplantae</taxon>
        <taxon>Streptophyta</taxon>
        <taxon>Embryophyta</taxon>
        <taxon>Tracheophyta</taxon>
        <taxon>Spermatophyta</taxon>
        <taxon>Magnoliopsida</taxon>
        <taxon>eudicotyledons</taxon>
        <taxon>Gunneridae</taxon>
        <taxon>Pentapetalae</taxon>
        <taxon>rosids</taxon>
        <taxon>malvids</taxon>
        <taxon>Malvales</taxon>
        <taxon>Malvaceae</taxon>
        <taxon>Malvoideae</taxon>
        <taxon>Hibiscus</taxon>
    </lineage>
</organism>
<dbReference type="CDD" id="cd09272">
    <property type="entry name" value="RNase_HI_RT_Ty1"/>
    <property type="match status" value="1"/>
</dbReference>
<evidence type="ECO:0000259" key="5">
    <source>
        <dbReference type="PROSITE" id="PS51038"/>
    </source>
</evidence>
<dbReference type="PROSITE" id="PS50994">
    <property type="entry name" value="INTEGRASE"/>
    <property type="match status" value="1"/>
</dbReference>
<feature type="compositionally biased region" description="Basic and acidic residues" evidence="2">
    <location>
        <begin position="1"/>
        <end position="20"/>
    </location>
</feature>
<accession>A0A6A2XYN1</accession>
<dbReference type="Pfam" id="PF22936">
    <property type="entry name" value="Pol_BBD"/>
    <property type="match status" value="1"/>
</dbReference>
<dbReference type="Gene3D" id="3.40.50.150">
    <property type="entry name" value="Vaccinia Virus protein VP39"/>
    <property type="match status" value="1"/>
</dbReference>
<dbReference type="GO" id="GO:0003886">
    <property type="term" value="F:DNA (cytosine-5-)-methyltransferase activity"/>
    <property type="evidence" value="ECO:0007669"/>
    <property type="project" value="TreeGrafter"/>
</dbReference>
<dbReference type="EMBL" id="VEPZ02001399">
    <property type="protein sequence ID" value="KAE8675530.1"/>
    <property type="molecule type" value="Genomic_DNA"/>
</dbReference>
<dbReference type="Gene3D" id="4.10.60.10">
    <property type="entry name" value="Zinc finger, CCHC-type"/>
    <property type="match status" value="1"/>
</dbReference>
<name>A0A6A2XYN1_HIBSY</name>
<feature type="region of interest" description="Disordered" evidence="2">
    <location>
        <begin position="1"/>
        <end position="26"/>
    </location>
</feature>
<dbReference type="GO" id="GO:0005634">
    <property type="term" value="C:nucleus"/>
    <property type="evidence" value="ECO:0007669"/>
    <property type="project" value="TreeGrafter"/>
</dbReference>
<dbReference type="SUPFAM" id="SSF57756">
    <property type="entry name" value="Retrovirus zinc finger-like domains"/>
    <property type="match status" value="1"/>
</dbReference>
<dbReference type="InterPro" id="IPR036875">
    <property type="entry name" value="Znf_CCHC_sf"/>
</dbReference>
<dbReference type="PANTHER" id="PTHR10629">
    <property type="entry name" value="CYTOSINE-SPECIFIC METHYLTRANSFERASE"/>
    <property type="match status" value="1"/>
</dbReference>
<dbReference type="GO" id="GO:0008270">
    <property type="term" value="F:zinc ion binding"/>
    <property type="evidence" value="ECO:0007669"/>
    <property type="project" value="UniProtKB-KW"/>
</dbReference>
<dbReference type="InterPro" id="IPR001584">
    <property type="entry name" value="Integrase_cat-core"/>
</dbReference>
<dbReference type="SUPFAM" id="SSF53098">
    <property type="entry name" value="Ribonuclease H-like"/>
    <property type="match status" value="1"/>
</dbReference>
<dbReference type="InterPro" id="IPR025724">
    <property type="entry name" value="GAG-pre-integrase_dom"/>
</dbReference>
<feature type="domain" description="CCHC-type" evidence="3">
    <location>
        <begin position="28"/>
        <end position="41"/>
    </location>
</feature>
<dbReference type="PANTHER" id="PTHR10629:SF50">
    <property type="entry name" value="DNA (CYTOSINE-5)-METHYLTRANSFERASE CMT3"/>
    <property type="match status" value="1"/>
</dbReference>
<evidence type="ECO:0000259" key="4">
    <source>
        <dbReference type="PROSITE" id="PS50994"/>
    </source>
</evidence>
<dbReference type="InterPro" id="IPR050390">
    <property type="entry name" value="C5-Methyltransferase"/>
</dbReference>
<dbReference type="PROSITE" id="PS50158">
    <property type="entry name" value="ZF_CCHC"/>
    <property type="match status" value="1"/>
</dbReference>
<evidence type="ECO:0000313" key="7">
    <source>
        <dbReference type="Proteomes" id="UP000436088"/>
    </source>
</evidence>
<evidence type="ECO:0000259" key="3">
    <source>
        <dbReference type="PROSITE" id="PS50158"/>
    </source>
</evidence>
<dbReference type="GO" id="GO:0003682">
    <property type="term" value="F:chromatin binding"/>
    <property type="evidence" value="ECO:0007669"/>
    <property type="project" value="InterPro"/>
</dbReference>
<dbReference type="InterPro" id="IPR012337">
    <property type="entry name" value="RNaseH-like_sf"/>
</dbReference>
<keyword evidence="1" id="KW-0479">Metal-binding</keyword>
<reference evidence="6" key="1">
    <citation type="submission" date="2019-09" db="EMBL/GenBank/DDBJ databases">
        <title>Draft genome information of white flower Hibiscus syriacus.</title>
        <authorList>
            <person name="Kim Y.-M."/>
        </authorList>
    </citation>
    <scope>NUCLEOTIDE SEQUENCE [LARGE SCALE GENOMIC DNA]</scope>
    <source>
        <strain evidence="6">YM2019G1</strain>
    </source>
</reference>
<dbReference type="Pfam" id="PF13976">
    <property type="entry name" value="gag_pre-integrs"/>
    <property type="match status" value="1"/>
</dbReference>
<protein>
    <submittedName>
        <fullName evidence="6">Chromomethylase 1, putative isoform 4</fullName>
    </submittedName>
</protein>
<dbReference type="InterPro" id="IPR036397">
    <property type="entry name" value="RNaseH_sf"/>
</dbReference>
<dbReference type="InterPro" id="IPR043151">
    <property type="entry name" value="BAH_sf"/>
</dbReference>
<dbReference type="Proteomes" id="UP000436088">
    <property type="component" value="Unassembled WGS sequence"/>
</dbReference>
<sequence>MRGRLTERGQNRSYTHDRSKSRSKKNLKCYNCGKKGHLKKDYWTLNKNSNPQGGSVYSCNDHALEIVGVRTIKLKMYDGTIKVVRDVRHVKGLKKNLLSYGLLDNNASKIKTRKGIMKVFRGALVSYSTMLWHQKLGHMSEQGMKVLVEQKLLLGLIKVLLHLREHCITSKQHRLKFNTSNSRGKGVLELVHYDVWQAPVISLGGAKYFVSFIDDYSMRCWVYPIKKKSDVFSTFKNFKERVELDSGNKIKCFKTDNGGEYTKDKLQRKEDNDSVEKQETTQIHVEKKVEQEDSSEVEPAHDEQEPEMCATLNLHLEQLDVKTAFFHGNLEEEICMLQPEGLVIRDEDVLSIVCIGSGKFNVRYDMHKTRHCTRYVFKVAGATVSWVSKLQSVMAISTTDAEYIAATQASKEIIWLKMLLEELGHNQEYVSMFCDSQSALHLARNPAFHSRTNHIRVQYHFICEKVEEGTVDMQKIHTKDNIADFMTKAINADKFTWCRSFFLSETCDFALSDSRFPQQFLGMAGPPRTSLYEGTLPLSYQLPYFVSFETIWIWVHLLHGFDPEVIIQARRHYTQAKVDGCVIYNLYDDAHVKVMKKLGHLIDKKHVFFSEIQDDNPLDCLVEKLNILSSFRSTQAKKEEIPSCDYFCDMLYKLEDSSFTNLPSEEKTNVNEEASSTVSEDNLDNVIGANDGHKDASLLDLYSGCGAMSTGLCLGANMAGLKLVTRWAVYINKYVCESLQWNHPETTVRNEPAEDFLALLKEWEDDDNDEVEDKNGNDGSDGELFEVEKFLAICYVDPKENGERGLHFKGQVSCLKPHPSANKGLFTQHASKLNILIYKQYGKVRNVLPHS</sequence>
<keyword evidence="7" id="KW-1185">Reference proteome</keyword>
<comment type="caution">
    <text evidence="6">The sequence shown here is derived from an EMBL/GenBank/DDBJ whole genome shotgun (WGS) entry which is preliminary data.</text>
</comment>
<dbReference type="Gene3D" id="3.30.420.10">
    <property type="entry name" value="Ribonuclease H-like superfamily/Ribonuclease H"/>
    <property type="match status" value="1"/>
</dbReference>
<keyword evidence="1" id="KW-0862">Zinc</keyword>
<gene>
    <name evidence="6" type="ORF">F3Y22_tig00111662pilonHSYRG00095</name>
</gene>
<dbReference type="Pfam" id="PF00098">
    <property type="entry name" value="zf-CCHC"/>
    <property type="match status" value="1"/>
</dbReference>
<evidence type="ECO:0000256" key="1">
    <source>
        <dbReference type="PROSITE-ProRule" id="PRU00047"/>
    </source>
</evidence>
<dbReference type="PROSITE" id="PS51038">
    <property type="entry name" value="BAH"/>
    <property type="match status" value="1"/>
</dbReference>
<dbReference type="AlphaFoldDB" id="A0A6A2XYN1"/>
<dbReference type="Gene3D" id="2.30.30.490">
    <property type="match status" value="1"/>
</dbReference>
<dbReference type="InterPro" id="IPR029063">
    <property type="entry name" value="SAM-dependent_MTases_sf"/>
</dbReference>
<dbReference type="GO" id="GO:0032259">
    <property type="term" value="P:methylation"/>
    <property type="evidence" value="ECO:0007669"/>
    <property type="project" value="UniProtKB-KW"/>
</dbReference>
<proteinExistence type="predicted"/>
<dbReference type="GO" id="GO:0003677">
    <property type="term" value="F:DNA binding"/>
    <property type="evidence" value="ECO:0007669"/>
    <property type="project" value="TreeGrafter"/>
</dbReference>
<keyword evidence="1" id="KW-0863">Zinc-finger</keyword>
<dbReference type="InterPro" id="IPR054722">
    <property type="entry name" value="PolX-like_BBD"/>
</dbReference>
<dbReference type="GO" id="GO:0044027">
    <property type="term" value="P:negative regulation of gene expression via chromosomal CpG island methylation"/>
    <property type="evidence" value="ECO:0007669"/>
    <property type="project" value="TreeGrafter"/>
</dbReference>
<dbReference type="InterPro" id="IPR001878">
    <property type="entry name" value="Znf_CCHC"/>
</dbReference>
<dbReference type="InterPro" id="IPR001025">
    <property type="entry name" value="BAH_dom"/>
</dbReference>
<dbReference type="SUPFAM" id="SSF53335">
    <property type="entry name" value="S-adenosyl-L-methionine-dependent methyltransferases"/>
    <property type="match status" value="1"/>
</dbReference>
<evidence type="ECO:0000256" key="2">
    <source>
        <dbReference type="SAM" id="MobiDB-lite"/>
    </source>
</evidence>